<protein>
    <submittedName>
        <fullName evidence="1">Uncharacterized protein</fullName>
    </submittedName>
</protein>
<proteinExistence type="predicted"/>
<dbReference type="EMBL" id="GBRH01233099">
    <property type="protein sequence ID" value="JAD64796.1"/>
    <property type="molecule type" value="Transcribed_RNA"/>
</dbReference>
<organism evidence="1">
    <name type="scientific">Arundo donax</name>
    <name type="common">Giant reed</name>
    <name type="synonym">Donax arundinaceus</name>
    <dbReference type="NCBI Taxonomy" id="35708"/>
    <lineage>
        <taxon>Eukaryota</taxon>
        <taxon>Viridiplantae</taxon>
        <taxon>Streptophyta</taxon>
        <taxon>Embryophyta</taxon>
        <taxon>Tracheophyta</taxon>
        <taxon>Spermatophyta</taxon>
        <taxon>Magnoliopsida</taxon>
        <taxon>Liliopsida</taxon>
        <taxon>Poales</taxon>
        <taxon>Poaceae</taxon>
        <taxon>PACMAD clade</taxon>
        <taxon>Arundinoideae</taxon>
        <taxon>Arundineae</taxon>
        <taxon>Arundo</taxon>
    </lineage>
</organism>
<evidence type="ECO:0000313" key="1">
    <source>
        <dbReference type="EMBL" id="JAD64796.1"/>
    </source>
</evidence>
<name>A0A0A9BN41_ARUDO</name>
<reference evidence="1" key="1">
    <citation type="submission" date="2014-09" db="EMBL/GenBank/DDBJ databases">
        <authorList>
            <person name="Magalhaes I.L.F."/>
            <person name="Oliveira U."/>
            <person name="Santos F.R."/>
            <person name="Vidigal T.H.D.A."/>
            <person name="Brescovit A.D."/>
            <person name="Santos A.J."/>
        </authorList>
    </citation>
    <scope>NUCLEOTIDE SEQUENCE</scope>
    <source>
        <tissue evidence="1">Shoot tissue taken approximately 20 cm above the soil surface</tissue>
    </source>
</reference>
<dbReference type="AlphaFoldDB" id="A0A0A9BN41"/>
<reference evidence="1" key="2">
    <citation type="journal article" date="2015" name="Data Brief">
        <title>Shoot transcriptome of the giant reed, Arundo donax.</title>
        <authorList>
            <person name="Barrero R.A."/>
            <person name="Guerrero F.D."/>
            <person name="Moolhuijzen P."/>
            <person name="Goolsby J.A."/>
            <person name="Tidwell J."/>
            <person name="Bellgard S.E."/>
            <person name="Bellgard M.I."/>
        </authorList>
    </citation>
    <scope>NUCLEOTIDE SEQUENCE</scope>
    <source>
        <tissue evidence="1">Shoot tissue taken approximately 20 cm above the soil surface</tissue>
    </source>
</reference>
<accession>A0A0A9BN41</accession>
<sequence length="21" mass="2293">MPYILTAHTALAQIEHEVAAL</sequence>